<dbReference type="Proteomes" id="UP000824469">
    <property type="component" value="Unassembled WGS sequence"/>
</dbReference>
<dbReference type="AlphaFoldDB" id="A0AA38KYU6"/>
<comment type="caution">
    <text evidence="1">The sequence shown here is derived from an EMBL/GenBank/DDBJ whole genome shotgun (WGS) entry which is preliminary data.</text>
</comment>
<protein>
    <submittedName>
        <fullName evidence="1">Uncharacterized protein</fullName>
    </submittedName>
</protein>
<sequence>MAMAFAGNLSIAFPFSKNKTGSISGLPRCTKISKQRNPEREAGSRLLVARASGNGGSCCGGGGSSNDNGGNCSSHAKSADLSNVGKEFEAMVAKATLTEFEKEYQSSEMKGNITRDVMREVMDIGPTSYAHQQKGETIFDLNTLLSQDKNEDFAFDNTEDVFV</sequence>
<evidence type="ECO:0000313" key="2">
    <source>
        <dbReference type="Proteomes" id="UP000824469"/>
    </source>
</evidence>
<dbReference type="OMA" id="NTLMEFE"/>
<dbReference type="EMBL" id="JAHRHJ020000007">
    <property type="protein sequence ID" value="KAH9307280.1"/>
    <property type="molecule type" value="Genomic_DNA"/>
</dbReference>
<keyword evidence="2" id="KW-1185">Reference proteome</keyword>
<organism evidence="1 2">
    <name type="scientific">Taxus chinensis</name>
    <name type="common">Chinese yew</name>
    <name type="synonym">Taxus wallichiana var. chinensis</name>
    <dbReference type="NCBI Taxonomy" id="29808"/>
    <lineage>
        <taxon>Eukaryota</taxon>
        <taxon>Viridiplantae</taxon>
        <taxon>Streptophyta</taxon>
        <taxon>Embryophyta</taxon>
        <taxon>Tracheophyta</taxon>
        <taxon>Spermatophyta</taxon>
        <taxon>Pinopsida</taxon>
        <taxon>Pinidae</taxon>
        <taxon>Conifers II</taxon>
        <taxon>Cupressales</taxon>
        <taxon>Taxaceae</taxon>
        <taxon>Taxus</taxon>
    </lineage>
</organism>
<gene>
    <name evidence="1" type="ORF">KI387_035191</name>
</gene>
<proteinExistence type="predicted"/>
<evidence type="ECO:0000313" key="1">
    <source>
        <dbReference type="EMBL" id="KAH9307280.1"/>
    </source>
</evidence>
<reference evidence="1 2" key="1">
    <citation type="journal article" date="2021" name="Nat. Plants">
        <title>The Taxus genome provides insights into paclitaxel biosynthesis.</title>
        <authorList>
            <person name="Xiong X."/>
            <person name="Gou J."/>
            <person name="Liao Q."/>
            <person name="Li Y."/>
            <person name="Zhou Q."/>
            <person name="Bi G."/>
            <person name="Li C."/>
            <person name="Du R."/>
            <person name="Wang X."/>
            <person name="Sun T."/>
            <person name="Guo L."/>
            <person name="Liang H."/>
            <person name="Lu P."/>
            <person name="Wu Y."/>
            <person name="Zhang Z."/>
            <person name="Ro D.K."/>
            <person name="Shang Y."/>
            <person name="Huang S."/>
            <person name="Yan J."/>
        </authorList>
    </citation>
    <scope>NUCLEOTIDE SEQUENCE [LARGE SCALE GENOMIC DNA]</scope>
    <source>
        <strain evidence="1">Ta-2019</strain>
    </source>
</reference>
<name>A0AA38KYU6_TAXCH</name>
<accession>A0AA38KYU6</accession>